<name>C1D7B3_LARHH</name>
<proteinExistence type="predicted"/>
<accession>C1D7B3</accession>
<organism evidence="1 2">
    <name type="scientific">Laribacter hongkongensis (strain HLHK9)</name>
    <dbReference type="NCBI Taxonomy" id="557598"/>
    <lineage>
        <taxon>Bacteria</taxon>
        <taxon>Pseudomonadati</taxon>
        <taxon>Pseudomonadota</taxon>
        <taxon>Betaproteobacteria</taxon>
        <taxon>Neisseriales</taxon>
        <taxon>Aquaspirillaceae</taxon>
        <taxon>Laribacter</taxon>
    </lineage>
</organism>
<dbReference type="EMBL" id="CP001154">
    <property type="protein sequence ID" value="ACO74353.1"/>
    <property type="molecule type" value="Genomic_DNA"/>
</dbReference>
<dbReference type="KEGG" id="lhk:LHK_01363"/>
<evidence type="ECO:0000313" key="1">
    <source>
        <dbReference type="EMBL" id="ACO74353.1"/>
    </source>
</evidence>
<sequence length="38" mass="4348">MSSYRKIINEISIIKKALLSTKNILTKTEHGPLKNHVK</sequence>
<reference evidence="1 2" key="1">
    <citation type="journal article" date="2009" name="PLoS Genet.">
        <title>The complete genome and proteome of Laribacter hongkongensis reveal potential mechanisms for adaptations to different temperatures and habitats.</title>
        <authorList>
            <person name="Woo P.C."/>
            <person name="Lau S.K."/>
            <person name="Tse H."/>
            <person name="Teng J.L."/>
            <person name="Curreem S.O."/>
            <person name="Tsang A.K."/>
            <person name="Fan R.Y."/>
            <person name="Wong G.K."/>
            <person name="Huang Y."/>
            <person name="Loman N.J."/>
            <person name="Snyder L.A."/>
            <person name="Cai J.J."/>
            <person name="Huang J.D."/>
            <person name="Mak W."/>
            <person name="Pallen M.J."/>
            <person name="Lok S."/>
            <person name="Yuen K.Y."/>
        </authorList>
    </citation>
    <scope>NUCLEOTIDE SEQUENCE [LARGE SCALE GENOMIC DNA]</scope>
    <source>
        <strain evidence="1 2">HLHK9</strain>
    </source>
</reference>
<dbReference type="AlphaFoldDB" id="C1D7B3"/>
<evidence type="ECO:0000313" key="2">
    <source>
        <dbReference type="Proteomes" id="UP000002010"/>
    </source>
</evidence>
<dbReference type="Proteomes" id="UP000002010">
    <property type="component" value="Chromosome"/>
</dbReference>
<gene>
    <name evidence="1" type="ordered locus">LHK_01363</name>
</gene>
<dbReference type="HOGENOM" id="CLU_3329446_0_0_4"/>
<protein>
    <submittedName>
        <fullName evidence="1">Uncharacterized protein</fullName>
    </submittedName>
</protein>
<keyword evidence="2" id="KW-1185">Reference proteome</keyword>